<dbReference type="PROSITE" id="PS50887">
    <property type="entry name" value="GGDEF"/>
    <property type="match status" value="1"/>
</dbReference>
<dbReference type="InterPro" id="IPR052155">
    <property type="entry name" value="Biofilm_reg_signaling"/>
</dbReference>
<dbReference type="Gene3D" id="3.20.20.450">
    <property type="entry name" value="EAL domain"/>
    <property type="match status" value="1"/>
</dbReference>
<dbReference type="Pfam" id="PF08448">
    <property type="entry name" value="PAS_4"/>
    <property type="match status" value="1"/>
</dbReference>
<feature type="domain" description="PAS" evidence="2">
    <location>
        <begin position="243"/>
        <end position="315"/>
    </location>
</feature>
<proteinExistence type="predicted"/>
<dbReference type="Gene3D" id="3.30.450.20">
    <property type="entry name" value="PAS domain"/>
    <property type="match status" value="2"/>
</dbReference>
<dbReference type="InterPro" id="IPR013655">
    <property type="entry name" value="PAS_fold_3"/>
</dbReference>
<evidence type="ECO:0000259" key="3">
    <source>
        <dbReference type="PROSITE" id="PS50113"/>
    </source>
</evidence>
<reference evidence="7" key="1">
    <citation type="submission" date="2023-03" db="EMBL/GenBank/DDBJ databases">
        <title>Chitinimonas shenzhenensis gen. nov., sp. nov., a novel member of family Burkholderiaceae isolated from activated sludge collected in Shen Zhen, China.</title>
        <authorList>
            <person name="Wang X."/>
        </authorList>
    </citation>
    <scope>NUCLEOTIDE SEQUENCE</scope>
    <source>
        <strain evidence="7">DQS-5</strain>
    </source>
</reference>
<dbReference type="Gene3D" id="3.30.70.270">
    <property type="match status" value="1"/>
</dbReference>
<gene>
    <name evidence="7" type="ORF">PZA18_00400</name>
</gene>
<dbReference type="CDD" id="cd00130">
    <property type="entry name" value="PAS"/>
    <property type="match status" value="1"/>
</dbReference>
<dbReference type="InterPro" id="IPR001633">
    <property type="entry name" value="EAL_dom"/>
</dbReference>
<dbReference type="PROSITE" id="PS50883">
    <property type="entry name" value="EAL"/>
    <property type="match status" value="1"/>
</dbReference>
<dbReference type="Proteomes" id="UP001172778">
    <property type="component" value="Unassembled WGS sequence"/>
</dbReference>
<dbReference type="SMART" id="SM00052">
    <property type="entry name" value="EAL"/>
    <property type="match status" value="1"/>
</dbReference>
<dbReference type="Gene3D" id="6.10.340.10">
    <property type="match status" value="1"/>
</dbReference>
<dbReference type="Pfam" id="PF00563">
    <property type="entry name" value="EAL"/>
    <property type="match status" value="1"/>
</dbReference>
<protein>
    <submittedName>
        <fullName evidence="7">EAL domain-containing protein</fullName>
    </submittedName>
</protein>
<dbReference type="InterPro" id="IPR029787">
    <property type="entry name" value="Nucleotide_cyclase"/>
</dbReference>
<comment type="caution">
    <text evidence="7">The sequence shown here is derived from an EMBL/GenBank/DDBJ whole genome shotgun (WGS) entry which is preliminary data.</text>
</comment>
<dbReference type="EMBL" id="JARRAF010000001">
    <property type="protein sequence ID" value="MDK2122502.1"/>
    <property type="molecule type" value="Genomic_DNA"/>
</dbReference>
<dbReference type="InterPro" id="IPR013656">
    <property type="entry name" value="PAS_4"/>
</dbReference>
<dbReference type="SMART" id="SM00086">
    <property type="entry name" value="PAC"/>
    <property type="match status" value="1"/>
</dbReference>
<dbReference type="PANTHER" id="PTHR44757">
    <property type="entry name" value="DIGUANYLATE CYCLASE DGCP"/>
    <property type="match status" value="1"/>
</dbReference>
<dbReference type="CDD" id="cd01948">
    <property type="entry name" value="EAL"/>
    <property type="match status" value="1"/>
</dbReference>
<dbReference type="PROSITE" id="PS50113">
    <property type="entry name" value="PAC"/>
    <property type="match status" value="1"/>
</dbReference>
<dbReference type="InterPro" id="IPR001610">
    <property type="entry name" value="PAC"/>
</dbReference>
<dbReference type="CDD" id="cd01949">
    <property type="entry name" value="GGDEF"/>
    <property type="match status" value="1"/>
</dbReference>
<keyword evidence="8" id="KW-1185">Reference proteome</keyword>
<dbReference type="InterPro" id="IPR003660">
    <property type="entry name" value="HAMP_dom"/>
</dbReference>
<dbReference type="SUPFAM" id="SSF141868">
    <property type="entry name" value="EAL domain-like"/>
    <property type="match status" value="1"/>
</dbReference>
<sequence length="948" mass="106101">MAVKVPFFRTLRARLVLAILLVQFVVFGVLLANVSRVWSDMELRATEVRVQELARLLNAALAPSLATLDYESATELLDSVRTPEGIDYLVLFDHQNKVAAARGWDPGATLPAVDRIADFSGSKLPPVVHAQAVIELAGQRYGVLRFGVSTELLRDSANRLVWQSATVVVLGAIISAVLLAIFGVLLTRRLYRLIGSAEVSSNADTVKMLPSSEANDDEIGQLAARFNLMAASMQERLEALRRSEEKFHAIADYTYGVELWLSPEGQLVWINASLSRLTGYSDEECHQMRDFPVPLAVLEDRVALSETIKDALSGTSGQDFEFRAVKRDGKTFWASMSWQPIYDAQGQSLGIRASIHDNTQSKEDRLALKRAVYELRQSQTLGQNYLSRAEQERARLSALLSAMRFGVLFVDPNNIVVYHNPAFIALWLIDASSEVVGKPIGQVLQSSLNLPLETDTLSQYLQEVEFQGDSRVSLGEITMNDGRIVTQQCYLVRDDQGSPSGRLWVYEDVTQEHFLNERMAFLAERDGLTGLFNRHAFNEQLQRMLVEADRGQDSLAVLYFDLDEFKYVNDTFGHGAGDDLLKRIANEVSAQVRRHEFFARLGGDEFAVLVPSCSEQEVSLLAQRIVTTVQQIQFVVDGQTLRLSSSLGVAMYPAHANSAEELVSHADTAMYQAKSAGKSTWRLYQAEQDASREMVNRLTWNERIQQALANDGFVLYFQGIYETVSRKVSHLEALIRMRDPNNSGMVLPPGLFIPHAERSGRILEIDRWVIQQVIRLLALHPEMPPIAINISGRSFDEAGLPDYIRDLLVKMQVQPSRLMVELTETAALSDMRDAQRFIDSLRATGCTVCLDDFGAGFSSFAYLKHLKAHVLKIDGLFIRDLPNDHDSQVFVKAMAAMARDMGKHTVAEFVENEETMRMLAEFGVDMVQGFHLDRPSPDHPAFRVFKGE</sequence>
<dbReference type="SUPFAM" id="SSF55785">
    <property type="entry name" value="PYP-like sensor domain (PAS domain)"/>
    <property type="match status" value="2"/>
</dbReference>
<dbReference type="PROSITE" id="PS50112">
    <property type="entry name" value="PAS"/>
    <property type="match status" value="1"/>
</dbReference>
<evidence type="ECO:0000259" key="4">
    <source>
        <dbReference type="PROSITE" id="PS50883"/>
    </source>
</evidence>
<dbReference type="NCBIfam" id="TIGR00254">
    <property type="entry name" value="GGDEF"/>
    <property type="match status" value="1"/>
</dbReference>
<dbReference type="InterPro" id="IPR035965">
    <property type="entry name" value="PAS-like_dom_sf"/>
</dbReference>
<dbReference type="InterPro" id="IPR000160">
    <property type="entry name" value="GGDEF_dom"/>
</dbReference>
<evidence type="ECO:0000256" key="1">
    <source>
        <dbReference type="SAM" id="Phobius"/>
    </source>
</evidence>
<dbReference type="InterPro" id="IPR000014">
    <property type="entry name" value="PAS"/>
</dbReference>
<keyword evidence="1" id="KW-0472">Membrane</keyword>
<dbReference type="SMART" id="SM00267">
    <property type="entry name" value="GGDEF"/>
    <property type="match status" value="1"/>
</dbReference>
<dbReference type="Pfam" id="PF00990">
    <property type="entry name" value="GGDEF"/>
    <property type="match status" value="1"/>
</dbReference>
<dbReference type="SUPFAM" id="SSF55073">
    <property type="entry name" value="Nucleotide cyclase"/>
    <property type="match status" value="1"/>
</dbReference>
<evidence type="ECO:0000259" key="5">
    <source>
        <dbReference type="PROSITE" id="PS50885"/>
    </source>
</evidence>
<dbReference type="SMART" id="SM00091">
    <property type="entry name" value="PAS"/>
    <property type="match status" value="2"/>
</dbReference>
<feature type="domain" description="EAL" evidence="4">
    <location>
        <begin position="697"/>
        <end position="948"/>
    </location>
</feature>
<feature type="transmembrane region" description="Helical" evidence="1">
    <location>
        <begin position="160"/>
        <end position="186"/>
    </location>
</feature>
<dbReference type="PANTHER" id="PTHR44757:SF2">
    <property type="entry name" value="BIOFILM ARCHITECTURE MAINTENANCE PROTEIN MBAA"/>
    <property type="match status" value="1"/>
</dbReference>
<organism evidence="7 8">
    <name type="scientific">Parachitinimonas caeni</name>
    <dbReference type="NCBI Taxonomy" id="3031301"/>
    <lineage>
        <taxon>Bacteria</taxon>
        <taxon>Pseudomonadati</taxon>
        <taxon>Pseudomonadota</taxon>
        <taxon>Betaproteobacteria</taxon>
        <taxon>Neisseriales</taxon>
        <taxon>Chitinibacteraceae</taxon>
        <taxon>Parachitinimonas</taxon>
    </lineage>
</organism>
<dbReference type="InterPro" id="IPR035919">
    <property type="entry name" value="EAL_sf"/>
</dbReference>
<dbReference type="InterPro" id="IPR043128">
    <property type="entry name" value="Rev_trsase/Diguanyl_cyclase"/>
</dbReference>
<evidence type="ECO:0000313" key="7">
    <source>
        <dbReference type="EMBL" id="MDK2122502.1"/>
    </source>
</evidence>
<feature type="domain" description="HAMP" evidence="5">
    <location>
        <begin position="184"/>
        <end position="238"/>
    </location>
</feature>
<feature type="transmembrane region" description="Helical" evidence="1">
    <location>
        <begin position="15"/>
        <end position="34"/>
    </location>
</feature>
<name>A0ABT7DV28_9NEIS</name>
<dbReference type="Pfam" id="PF08447">
    <property type="entry name" value="PAS_3"/>
    <property type="match status" value="1"/>
</dbReference>
<dbReference type="PROSITE" id="PS50885">
    <property type="entry name" value="HAMP"/>
    <property type="match status" value="1"/>
</dbReference>
<keyword evidence="1" id="KW-1133">Transmembrane helix</keyword>
<evidence type="ECO:0000313" key="8">
    <source>
        <dbReference type="Proteomes" id="UP001172778"/>
    </source>
</evidence>
<dbReference type="InterPro" id="IPR000700">
    <property type="entry name" value="PAS-assoc_C"/>
</dbReference>
<evidence type="ECO:0000259" key="6">
    <source>
        <dbReference type="PROSITE" id="PS50887"/>
    </source>
</evidence>
<feature type="domain" description="PAC" evidence="3">
    <location>
        <begin position="318"/>
        <end position="370"/>
    </location>
</feature>
<dbReference type="NCBIfam" id="TIGR00229">
    <property type="entry name" value="sensory_box"/>
    <property type="match status" value="1"/>
</dbReference>
<keyword evidence="1" id="KW-0812">Transmembrane</keyword>
<feature type="domain" description="GGDEF" evidence="6">
    <location>
        <begin position="553"/>
        <end position="686"/>
    </location>
</feature>
<dbReference type="RefSeq" id="WP_284098790.1">
    <property type="nucleotide sequence ID" value="NZ_JARRAF010000001.1"/>
</dbReference>
<evidence type="ECO:0000259" key="2">
    <source>
        <dbReference type="PROSITE" id="PS50112"/>
    </source>
</evidence>
<accession>A0ABT7DV28</accession>